<feature type="signal peptide" evidence="1">
    <location>
        <begin position="1"/>
        <end position="19"/>
    </location>
</feature>
<reference evidence="3" key="1">
    <citation type="submission" date="2017-04" db="EMBL/GenBank/DDBJ databases">
        <title>Genome evolution of the luminous symbionts of deep sea anglerfish.</title>
        <authorList>
            <person name="Hendry T.A."/>
        </authorList>
    </citation>
    <scope>NUCLEOTIDE SEQUENCE [LARGE SCALE GENOMIC DNA]</scope>
</reference>
<dbReference type="Proteomes" id="UP000219020">
    <property type="component" value="Unassembled WGS sequence"/>
</dbReference>
<evidence type="ECO:0000256" key="1">
    <source>
        <dbReference type="SAM" id="SignalP"/>
    </source>
</evidence>
<gene>
    <name evidence="2" type="ORF">BTN49_0778</name>
</gene>
<comment type="caution">
    <text evidence="2">The sequence shown here is derived from an EMBL/GenBank/DDBJ whole genome shotgun (WGS) entry which is preliminary data.</text>
</comment>
<keyword evidence="1" id="KW-0732">Signal</keyword>
<evidence type="ECO:0000313" key="2">
    <source>
        <dbReference type="EMBL" id="PCS23809.1"/>
    </source>
</evidence>
<keyword evidence="3" id="KW-1185">Reference proteome</keyword>
<name>A0A2A5T6H2_9GAMM</name>
<dbReference type="EMBL" id="NBYY01000009">
    <property type="protein sequence ID" value="PCS23809.1"/>
    <property type="molecule type" value="Genomic_DNA"/>
</dbReference>
<feature type="chain" id="PRO_5012901786" evidence="1">
    <location>
        <begin position="20"/>
        <end position="114"/>
    </location>
</feature>
<protein>
    <submittedName>
        <fullName evidence="2">Uncharacterized protein</fullName>
    </submittedName>
</protein>
<evidence type="ECO:0000313" key="3">
    <source>
        <dbReference type="Proteomes" id="UP000219020"/>
    </source>
</evidence>
<dbReference type="AlphaFoldDB" id="A0A2A5T6H2"/>
<organism evidence="2 3">
    <name type="scientific">Candidatus Enterovibrio escicola</name>
    <dbReference type="NCBI Taxonomy" id="1927127"/>
    <lineage>
        <taxon>Bacteria</taxon>
        <taxon>Pseudomonadati</taxon>
        <taxon>Pseudomonadota</taxon>
        <taxon>Gammaproteobacteria</taxon>
        <taxon>Vibrionales</taxon>
        <taxon>Vibrionaceae</taxon>
        <taxon>Enterovibrio</taxon>
    </lineage>
</organism>
<sequence>MLRFIYCTFFLLLSSYSQAMGEDGTIQDKSDRSFDEMNVTITSVKATDQNKCLVGYKWAHTTVPVYGIWLCNDYKGQNMFSVAKLAYLSNTNVKLSVIAGPWPKTVVAIETWHK</sequence>
<proteinExistence type="predicted"/>
<accession>A0A2A5T6H2</accession>